<feature type="compositionally biased region" description="Basic and acidic residues" evidence="12">
    <location>
        <begin position="600"/>
        <end position="612"/>
    </location>
</feature>
<evidence type="ECO:0000256" key="2">
    <source>
        <dbReference type="ARBA" id="ARBA00022553"/>
    </source>
</evidence>
<feature type="compositionally biased region" description="Low complexity" evidence="12">
    <location>
        <begin position="613"/>
        <end position="626"/>
    </location>
</feature>
<evidence type="ECO:0000256" key="9">
    <source>
        <dbReference type="ARBA" id="ARBA00022989"/>
    </source>
</evidence>
<keyword evidence="6" id="KW-0677">Repeat</keyword>
<feature type="domain" description="Protein kinase" evidence="15">
    <location>
        <begin position="666"/>
        <end position="951"/>
    </location>
</feature>
<dbReference type="AlphaFoldDB" id="A0AAN7GDS1"/>
<keyword evidence="17" id="KW-1185">Reference proteome</keyword>
<dbReference type="InterPro" id="IPR013210">
    <property type="entry name" value="LRR_N_plant-typ"/>
</dbReference>
<dbReference type="InterPro" id="IPR032675">
    <property type="entry name" value="LRR_dom_sf"/>
</dbReference>
<evidence type="ECO:0000259" key="15">
    <source>
        <dbReference type="PROSITE" id="PS50011"/>
    </source>
</evidence>
<keyword evidence="4 13" id="KW-0812">Transmembrane</keyword>
<keyword evidence="9 13" id="KW-1133">Transmembrane helix</keyword>
<dbReference type="SUPFAM" id="SSF56112">
    <property type="entry name" value="Protein kinase-like (PK-like)"/>
    <property type="match status" value="1"/>
</dbReference>
<comment type="subcellular location">
    <subcellularLocation>
        <location evidence="1">Membrane</location>
        <topology evidence="1">Single-pass membrane protein</topology>
    </subcellularLocation>
</comment>
<evidence type="ECO:0000256" key="8">
    <source>
        <dbReference type="ARBA" id="ARBA00022840"/>
    </source>
</evidence>
<feature type="chain" id="PRO_5042970705" description="Protein kinase domain-containing protein" evidence="14">
    <location>
        <begin position="19"/>
        <end position="953"/>
    </location>
</feature>
<dbReference type="Pfam" id="PF07714">
    <property type="entry name" value="PK_Tyr_Ser-Thr"/>
    <property type="match status" value="1"/>
</dbReference>
<dbReference type="InterPro" id="IPR011009">
    <property type="entry name" value="Kinase-like_dom_sf"/>
</dbReference>
<evidence type="ECO:0000256" key="11">
    <source>
        <dbReference type="ARBA" id="ARBA00023170"/>
    </source>
</evidence>
<reference evidence="16 17" key="1">
    <citation type="journal article" date="2023" name="Hortic Res">
        <title>Pangenome of water caltrop reveals structural variations and asymmetric subgenome divergence after allopolyploidization.</title>
        <authorList>
            <person name="Zhang X."/>
            <person name="Chen Y."/>
            <person name="Wang L."/>
            <person name="Yuan Y."/>
            <person name="Fang M."/>
            <person name="Shi L."/>
            <person name="Lu R."/>
            <person name="Comes H.P."/>
            <person name="Ma Y."/>
            <person name="Chen Y."/>
            <person name="Huang G."/>
            <person name="Zhou Y."/>
            <person name="Zheng Z."/>
            <person name="Qiu Y."/>
        </authorList>
    </citation>
    <scope>NUCLEOTIDE SEQUENCE [LARGE SCALE GENOMIC DNA]</scope>
    <source>
        <tissue evidence="16">Roots</tissue>
    </source>
</reference>
<dbReference type="InterPro" id="IPR000719">
    <property type="entry name" value="Prot_kinase_dom"/>
</dbReference>
<dbReference type="Gene3D" id="3.80.10.10">
    <property type="entry name" value="Ribonuclease Inhibitor"/>
    <property type="match status" value="5"/>
</dbReference>
<feature type="compositionally biased region" description="Polar residues" evidence="12">
    <location>
        <begin position="584"/>
        <end position="599"/>
    </location>
</feature>
<feature type="region of interest" description="Disordered" evidence="12">
    <location>
        <begin position="584"/>
        <end position="639"/>
    </location>
</feature>
<evidence type="ECO:0000256" key="3">
    <source>
        <dbReference type="ARBA" id="ARBA00022614"/>
    </source>
</evidence>
<keyword evidence="7" id="KW-0547">Nucleotide-binding</keyword>
<protein>
    <recommendedName>
        <fullName evidence="15">Protein kinase domain-containing protein</fullName>
    </recommendedName>
</protein>
<dbReference type="Proteomes" id="UP001345219">
    <property type="component" value="Chromosome 19"/>
</dbReference>
<keyword evidence="3" id="KW-0433">Leucine-rich repeat</keyword>
<evidence type="ECO:0000256" key="1">
    <source>
        <dbReference type="ARBA" id="ARBA00004167"/>
    </source>
</evidence>
<evidence type="ECO:0000256" key="7">
    <source>
        <dbReference type="ARBA" id="ARBA00022741"/>
    </source>
</evidence>
<evidence type="ECO:0000256" key="6">
    <source>
        <dbReference type="ARBA" id="ARBA00022737"/>
    </source>
</evidence>
<dbReference type="GO" id="GO:0016020">
    <property type="term" value="C:membrane"/>
    <property type="evidence" value="ECO:0007669"/>
    <property type="project" value="UniProtKB-SubCell"/>
</dbReference>
<keyword evidence="10 13" id="KW-0472">Membrane</keyword>
<feature type="region of interest" description="Disordered" evidence="12">
    <location>
        <begin position="489"/>
        <end position="512"/>
    </location>
</feature>
<comment type="caution">
    <text evidence="16">The sequence shown here is derived from an EMBL/GenBank/DDBJ whole genome shotgun (WGS) entry which is preliminary data.</text>
</comment>
<feature type="compositionally biased region" description="Basic and acidic residues" evidence="12">
    <location>
        <begin position="499"/>
        <end position="512"/>
    </location>
</feature>
<evidence type="ECO:0000256" key="12">
    <source>
        <dbReference type="SAM" id="MobiDB-lite"/>
    </source>
</evidence>
<dbReference type="GO" id="GO:0004672">
    <property type="term" value="F:protein kinase activity"/>
    <property type="evidence" value="ECO:0007669"/>
    <property type="project" value="InterPro"/>
</dbReference>
<dbReference type="PANTHER" id="PTHR48003:SF3">
    <property type="entry name" value="LEUCINE-RICH REPEAT PROTEIN KINASE FAMILY PROTEIN"/>
    <property type="match status" value="1"/>
</dbReference>
<dbReference type="InterPro" id="IPR053059">
    <property type="entry name" value="Inactive_SerThr-Kinase_ABA"/>
</dbReference>
<dbReference type="FunFam" id="3.30.200.20:FF:000486">
    <property type="entry name" value="Leucine-rich repeat receptor-like protein kinase"/>
    <property type="match status" value="1"/>
</dbReference>
<dbReference type="PROSITE" id="PS50011">
    <property type="entry name" value="PROTEIN_KINASE_DOM"/>
    <property type="match status" value="1"/>
</dbReference>
<keyword evidence="8" id="KW-0067">ATP-binding</keyword>
<dbReference type="InterPro" id="IPR001611">
    <property type="entry name" value="Leu-rich_rpt"/>
</dbReference>
<sequence>MQMICLIAISLLVVKSLGQQEDFEALVELKKGFQLDPSGQILSSWNSKSVKSKQCPENWFGIACSNGRVISLVLDNVGLTGEFSFSAVSALTMLQNLSLHSNRLTGNISESTFRFSQLKHLDLHDNHFVGDAMRLISQLGSIEYVDLSSNKFSGSMDIDISNTSFVSTIRHLNVSSNVLVGELFAYDGMPYFDSLEVFDASNNQLVGKLPEFEFVVSLMVLRLGNNQLSGSLRPALLQENSMMLSELDLSRNQIEGPIGNIKSAALKSLNLSSNRLSGPLPLTIGHCSILDLTNNTLSGNFSRIQGWGNSVEVIELSSNSLVGTFPKQTSQFLRLASLRISQNHVEGDLPEVLGTYPELKHIDLSHNRFSGPLLPSLFNSTKLTELSLSHNNFSGPIPIDENFTSSMNFSLSLLDLSGNSLSSSLPRGIGRFQALQYLDLSNNNFYGSIPDDFPNGMKGLDVSLNNLSGVVPKNLRKFPDSTFHPGNALLSFPTSPSSPKERPNLRFKDHESHQREATKIGLTAGLVGGFTVLALLFFIIYSKHRKEMETDDMKGNVASQDFPPSEGLSTASASAMNKILELPNQSPLAQPVPTSSITKTPDDSDPARRDEVLPSPVSLPSSSWPSKGQHSSETSRHVRVCSPDKLDGDLHLFDVSPLFTAGELSRAPAEVIGRSCHGTLYRARLDCSQLLAVKWLREGIAKNRKDFAREVRKLGSIQHPNLVSLQGYYWGPQEHEKLIISKYINGASLDLYLRETVPRNLPPLSLEARLRISIDIAGCLNFLHNEKAIPHGNLKSTNVLLETSSDLNVLLTDYSLHRIMTPAGTTEQVLNSGALGYRPPEFASSARPCPSLKSDVYAFGIILLELLTGKSSGEIVCGDPGVVDLTDWVRLMASKGRSAECYDPNMVPSGNCSSENPHRILDSMLHVALLCILPALERPDIKTVLEDLSSIAV</sequence>
<keyword evidence="5 14" id="KW-0732">Signal</keyword>
<evidence type="ECO:0000256" key="14">
    <source>
        <dbReference type="SAM" id="SignalP"/>
    </source>
</evidence>
<dbReference type="Pfam" id="PF08263">
    <property type="entry name" value="LRRNT_2"/>
    <property type="match status" value="1"/>
</dbReference>
<dbReference type="FunFam" id="3.80.10.10:FF:000383">
    <property type="entry name" value="Leucine-rich repeat receptor protein kinase EMS1"/>
    <property type="match status" value="1"/>
</dbReference>
<organism evidence="16 17">
    <name type="scientific">Trapa incisa</name>
    <dbReference type="NCBI Taxonomy" id="236973"/>
    <lineage>
        <taxon>Eukaryota</taxon>
        <taxon>Viridiplantae</taxon>
        <taxon>Streptophyta</taxon>
        <taxon>Embryophyta</taxon>
        <taxon>Tracheophyta</taxon>
        <taxon>Spermatophyta</taxon>
        <taxon>Magnoliopsida</taxon>
        <taxon>eudicotyledons</taxon>
        <taxon>Gunneridae</taxon>
        <taxon>Pentapetalae</taxon>
        <taxon>rosids</taxon>
        <taxon>malvids</taxon>
        <taxon>Myrtales</taxon>
        <taxon>Lythraceae</taxon>
        <taxon>Trapa</taxon>
    </lineage>
</organism>
<evidence type="ECO:0000313" key="16">
    <source>
        <dbReference type="EMBL" id="KAK4741943.1"/>
    </source>
</evidence>
<gene>
    <name evidence="16" type="ORF">SAY87_025531</name>
</gene>
<feature type="signal peptide" evidence="14">
    <location>
        <begin position="1"/>
        <end position="18"/>
    </location>
</feature>
<evidence type="ECO:0000256" key="13">
    <source>
        <dbReference type="SAM" id="Phobius"/>
    </source>
</evidence>
<dbReference type="Gene3D" id="1.10.510.10">
    <property type="entry name" value="Transferase(Phosphotransferase) domain 1"/>
    <property type="match status" value="1"/>
</dbReference>
<keyword evidence="11" id="KW-0675">Receptor</keyword>
<dbReference type="Pfam" id="PF13516">
    <property type="entry name" value="LRR_6"/>
    <property type="match status" value="1"/>
</dbReference>
<dbReference type="PANTHER" id="PTHR48003">
    <property type="entry name" value="OS07G0626500 PROTEIN"/>
    <property type="match status" value="1"/>
</dbReference>
<dbReference type="EMBL" id="JAXIOK010000024">
    <property type="protein sequence ID" value="KAK4741943.1"/>
    <property type="molecule type" value="Genomic_DNA"/>
</dbReference>
<feature type="transmembrane region" description="Helical" evidence="13">
    <location>
        <begin position="520"/>
        <end position="541"/>
    </location>
</feature>
<proteinExistence type="predicted"/>
<keyword evidence="2" id="KW-0597">Phosphoprotein</keyword>
<dbReference type="SUPFAM" id="SSF52058">
    <property type="entry name" value="L domain-like"/>
    <property type="match status" value="3"/>
</dbReference>
<evidence type="ECO:0000256" key="4">
    <source>
        <dbReference type="ARBA" id="ARBA00022692"/>
    </source>
</evidence>
<evidence type="ECO:0000256" key="5">
    <source>
        <dbReference type="ARBA" id="ARBA00022729"/>
    </source>
</evidence>
<accession>A0AAN7GDS1</accession>
<evidence type="ECO:0000313" key="17">
    <source>
        <dbReference type="Proteomes" id="UP001345219"/>
    </source>
</evidence>
<dbReference type="Pfam" id="PF00560">
    <property type="entry name" value="LRR_1"/>
    <property type="match status" value="5"/>
</dbReference>
<name>A0AAN7GDS1_9MYRT</name>
<dbReference type="Gene3D" id="3.30.200.20">
    <property type="entry name" value="Phosphorylase Kinase, domain 1"/>
    <property type="match status" value="1"/>
</dbReference>
<dbReference type="GO" id="GO:0005524">
    <property type="term" value="F:ATP binding"/>
    <property type="evidence" value="ECO:0007669"/>
    <property type="project" value="UniProtKB-KW"/>
</dbReference>
<evidence type="ECO:0000256" key="10">
    <source>
        <dbReference type="ARBA" id="ARBA00023136"/>
    </source>
</evidence>
<dbReference type="InterPro" id="IPR001245">
    <property type="entry name" value="Ser-Thr/Tyr_kinase_cat_dom"/>
</dbReference>
<dbReference type="Pfam" id="PF13855">
    <property type="entry name" value="LRR_8"/>
    <property type="match status" value="1"/>
</dbReference>